<keyword evidence="3" id="KW-0964">Secreted</keyword>
<dbReference type="GO" id="GO:0008083">
    <property type="term" value="F:growth factor activity"/>
    <property type="evidence" value="ECO:0007669"/>
    <property type="project" value="UniProtKB-KW"/>
</dbReference>
<dbReference type="PROSITE" id="PS51362">
    <property type="entry name" value="TGF_BETA_2"/>
    <property type="match status" value="1"/>
</dbReference>
<evidence type="ECO:0000313" key="12">
    <source>
        <dbReference type="Ensembl" id="ENSECRP00000023308.1"/>
    </source>
</evidence>
<comment type="subunit">
    <text evidence="8">Homodimer; disulfide-linked. Interacts with GFRA2 coreceptor and RET: forms a 2:2:2 ternary complex composed of NRTN ligand, GFRA2 and RET receptor. Also forms a 4:4:4 tetrameric complex composed of 4 copies of NRTN ligand, GFRA2 and RET receptor, which prevents endocytosis of RET.</text>
</comment>
<keyword evidence="5 10" id="KW-0339">Growth factor</keyword>
<evidence type="ECO:0000256" key="1">
    <source>
        <dbReference type="ARBA" id="ARBA00004613"/>
    </source>
</evidence>
<comment type="subcellular location">
    <subcellularLocation>
        <location evidence="1">Secreted</location>
    </subcellularLocation>
</comment>
<evidence type="ECO:0000256" key="10">
    <source>
        <dbReference type="RuleBase" id="RU000354"/>
    </source>
</evidence>
<reference evidence="12" key="1">
    <citation type="submission" date="2021-06" db="EMBL/GenBank/DDBJ databases">
        <authorList>
            <consortium name="Wellcome Sanger Institute Data Sharing"/>
        </authorList>
    </citation>
    <scope>NUCLEOTIDE SEQUENCE [LARGE SCALE GENOMIC DNA]</scope>
</reference>
<dbReference type="AlphaFoldDB" id="A0A8C4SVK1"/>
<dbReference type="InterPro" id="IPR029034">
    <property type="entry name" value="Cystine-knot_cytokine"/>
</dbReference>
<keyword evidence="4" id="KW-0732">Signal</keyword>
<dbReference type="SMART" id="SM00204">
    <property type="entry name" value="TGFB"/>
    <property type="match status" value="1"/>
</dbReference>
<dbReference type="GO" id="GO:0007399">
    <property type="term" value="P:nervous system development"/>
    <property type="evidence" value="ECO:0007669"/>
    <property type="project" value="UniProtKB-ARBA"/>
</dbReference>
<reference evidence="12" key="3">
    <citation type="submission" date="2025-09" db="UniProtKB">
        <authorList>
            <consortium name="Ensembl"/>
        </authorList>
    </citation>
    <scope>IDENTIFICATION</scope>
</reference>
<proteinExistence type="inferred from homology"/>
<dbReference type="GO" id="GO:0005576">
    <property type="term" value="C:extracellular region"/>
    <property type="evidence" value="ECO:0007669"/>
    <property type="project" value="UniProtKB-SubCell"/>
</dbReference>
<evidence type="ECO:0000256" key="3">
    <source>
        <dbReference type="ARBA" id="ARBA00022525"/>
    </source>
</evidence>
<protein>
    <recommendedName>
        <fullName evidence="9">Neurturin</fullName>
    </recommendedName>
</protein>
<dbReference type="Pfam" id="PF00019">
    <property type="entry name" value="TGF_beta"/>
    <property type="match status" value="1"/>
</dbReference>
<evidence type="ECO:0000256" key="2">
    <source>
        <dbReference type="ARBA" id="ARBA00009832"/>
    </source>
</evidence>
<dbReference type="PANTHER" id="PTHR12173:SF3">
    <property type="entry name" value="NEURTURIN"/>
    <property type="match status" value="1"/>
</dbReference>
<accession>A0A8C4SVK1</accession>
<dbReference type="SUPFAM" id="SSF57501">
    <property type="entry name" value="Cystine-knot cytokines"/>
    <property type="match status" value="1"/>
</dbReference>
<evidence type="ECO:0000256" key="9">
    <source>
        <dbReference type="ARBA" id="ARBA00069369"/>
    </source>
</evidence>
<reference evidence="12" key="2">
    <citation type="submission" date="2025-08" db="UniProtKB">
        <authorList>
            <consortium name="Ensembl"/>
        </authorList>
    </citation>
    <scope>IDENTIFICATION</scope>
</reference>
<keyword evidence="13" id="KW-1185">Reference proteome</keyword>
<keyword evidence="6" id="KW-1015">Disulfide bond</keyword>
<dbReference type="FunFam" id="2.10.90.10:FF:000037">
    <property type="entry name" value="neurturin"/>
    <property type="match status" value="1"/>
</dbReference>
<evidence type="ECO:0000256" key="8">
    <source>
        <dbReference type="ARBA" id="ARBA00062854"/>
    </source>
</evidence>
<sequence>MGELIRVCIYGNIILVLDKKLIGLWLSHFTDHLFVLPFLPVTALLQSYTEGDVQQLISSLIDRHRPDSKDLMASTAKRTKRAKKGLKPCSLKELEVSVSELGLGYEGEEILLFRYCSGKCHSSRRNYDLTLEHMKKRGRVKKGKARHKPCCRPTAYDDDISFLDTNNQYHTIKDVSAKECGCV</sequence>
<evidence type="ECO:0000256" key="7">
    <source>
        <dbReference type="ARBA" id="ARBA00055869"/>
    </source>
</evidence>
<dbReference type="CDD" id="cd19383">
    <property type="entry name" value="TGF_beta_Neurturin"/>
    <property type="match status" value="1"/>
</dbReference>
<evidence type="ECO:0000256" key="4">
    <source>
        <dbReference type="ARBA" id="ARBA00022729"/>
    </source>
</evidence>
<dbReference type="GO" id="GO:0030116">
    <property type="term" value="F:glial cell-derived neurotrophic factor receptor binding"/>
    <property type="evidence" value="ECO:0007669"/>
    <property type="project" value="InterPro"/>
</dbReference>
<dbReference type="InterPro" id="IPR043401">
    <property type="entry name" value="GDNF_fam"/>
</dbReference>
<comment type="function">
    <text evidence="7">Growth factor that supports the survival of sympathetic neurons in culture. May regulate the development and maintenance of the CNS. Involved in the development of the neural crest. Might control the size of non-neuronal cell population such as haemopoietic cells. Acts by binding to its coreceptor, GFRA2, leading to autophosphorylation and activation of the RET receptor. Heparan sulfate-binding is required for signaling.</text>
</comment>
<dbReference type="GO" id="GO:0030971">
    <property type="term" value="F:receptor tyrosine kinase binding"/>
    <property type="evidence" value="ECO:0007669"/>
    <property type="project" value="InterPro"/>
</dbReference>
<gene>
    <name evidence="12" type="primary">NRTN</name>
</gene>
<dbReference type="Gene3D" id="2.10.90.10">
    <property type="entry name" value="Cystine-knot cytokines"/>
    <property type="match status" value="1"/>
</dbReference>
<dbReference type="InterPro" id="IPR001839">
    <property type="entry name" value="TGF-b_C"/>
</dbReference>
<dbReference type="GeneTree" id="ENSGT00950000182993"/>
<evidence type="ECO:0000256" key="5">
    <source>
        <dbReference type="ARBA" id="ARBA00023030"/>
    </source>
</evidence>
<organism evidence="12 13">
    <name type="scientific">Erpetoichthys calabaricus</name>
    <name type="common">Rope fish</name>
    <name type="synonym">Calamoichthys calabaricus</name>
    <dbReference type="NCBI Taxonomy" id="27687"/>
    <lineage>
        <taxon>Eukaryota</taxon>
        <taxon>Metazoa</taxon>
        <taxon>Chordata</taxon>
        <taxon>Craniata</taxon>
        <taxon>Vertebrata</taxon>
        <taxon>Euteleostomi</taxon>
        <taxon>Actinopterygii</taxon>
        <taxon>Polypteriformes</taxon>
        <taxon>Polypteridae</taxon>
        <taxon>Erpetoichthys</taxon>
    </lineage>
</organism>
<evidence type="ECO:0000256" key="6">
    <source>
        <dbReference type="ARBA" id="ARBA00023157"/>
    </source>
</evidence>
<evidence type="ECO:0000259" key="11">
    <source>
        <dbReference type="PROSITE" id="PS51362"/>
    </source>
</evidence>
<dbReference type="PANTHER" id="PTHR12173">
    <property type="entry name" value="GDNF SUBFAMILY OF TGF-BETA FAMILY"/>
    <property type="match status" value="1"/>
</dbReference>
<feature type="domain" description="TGF-beta family profile" evidence="11">
    <location>
        <begin position="78"/>
        <end position="183"/>
    </location>
</feature>
<dbReference type="GO" id="GO:0035860">
    <property type="term" value="P:glial cell-derived neurotrophic factor receptor signaling pathway"/>
    <property type="evidence" value="ECO:0007669"/>
    <property type="project" value="UniProtKB-ARBA"/>
</dbReference>
<dbReference type="Ensembl" id="ENSECRT00000023811.1">
    <property type="protein sequence ID" value="ENSECRP00000023308.1"/>
    <property type="gene ID" value="ENSECRG00000015781.1"/>
</dbReference>
<evidence type="ECO:0000313" key="13">
    <source>
        <dbReference type="Proteomes" id="UP000694620"/>
    </source>
</evidence>
<comment type="similarity">
    <text evidence="2">Belongs to the TGF-beta family. GDNF subfamily.</text>
</comment>
<dbReference type="Proteomes" id="UP000694620">
    <property type="component" value="Chromosome 12"/>
</dbReference>
<name>A0A8C4SVK1_ERPCA</name>